<feature type="transmembrane region" description="Helical" evidence="9">
    <location>
        <begin position="247"/>
        <end position="265"/>
    </location>
</feature>
<dbReference type="GO" id="GO:0022857">
    <property type="term" value="F:transmembrane transporter activity"/>
    <property type="evidence" value="ECO:0007669"/>
    <property type="project" value="InterPro"/>
</dbReference>
<dbReference type="SUPFAM" id="SSF103473">
    <property type="entry name" value="MFS general substrate transporter"/>
    <property type="match status" value="1"/>
</dbReference>
<dbReference type="Gene3D" id="1.20.1720.10">
    <property type="entry name" value="Multidrug resistance protein D"/>
    <property type="match status" value="2"/>
</dbReference>
<keyword evidence="5 9" id="KW-0812">Transmembrane</keyword>
<dbReference type="EMBL" id="JANFFA010000007">
    <property type="protein sequence ID" value="MDQ2095953.1"/>
    <property type="molecule type" value="Genomic_DNA"/>
</dbReference>
<evidence type="ECO:0000256" key="3">
    <source>
        <dbReference type="ARBA" id="ARBA00022448"/>
    </source>
</evidence>
<feature type="transmembrane region" description="Helical" evidence="9">
    <location>
        <begin position="184"/>
        <end position="204"/>
    </location>
</feature>
<keyword evidence="12" id="KW-1185">Reference proteome</keyword>
<feature type="transmembrane region" description="Helical" evidence="9">
    <location>
        <begin position="495"/>
        <end position="513"/>
    </location>
</feature>
<dbReference type="GO" id="GO:0005886">
    <property type="term" value="C:plasma membrane"/>
    <property type="evidence" value="ECO:0007669"/>
    <property type="project" value="UniProtKB-SubCell"/>
</dbReference>
<feature type="transmembrane region" description="Helical" evidence="9">
    <location>
        <begin position="30"/>
        <end position="50"/>
    </location>
</feature>
<accession>A0AAJ1UDN3</accession>
<evidence type="ECO:0000256" key="9">
    <source>
        <dbReference type="SAM" id="Phobius"/>
    </source>
</evidence>
<feature type="transmembrane region" description="Helical" evidence="9">
    <location>
        <begin position="98"/>
        <end position="117"/>
    </location>
</feature>
<evidence type="ECO:0000259" key="10">
    <source>
        <dbReference type="PROSITE" id="PS50850"/>
    </source>
</evidence>
<keyword evidence="4" id="KW-1003">Cell membrane</keyword>
<name>A0AAJ1UDN3_9RHOB</name>
<feature type="transmembrane region" description="Helical" evidence="9">
    <location>
        <begin position="70"/>
        <end position="89"/>
    </location>
</feature>
<keyword evidence="6 9" id="KW-1133">Transmembrane helix</keyword>
<dbReference type="Pfam" id="PF07690">
    <property type="entry name" value="MFS_1"/>
    <property type="match status" value="1"/>
</dbReference>
<feature type="compositionally biased region" description="Polar residues" evidence="8">
    <location>
        <begin position="7"/>
        <end position="16"/>
    </location>
</feature>
<feature type="region of interest" description="Disordered" evidence="8">
    <location>
        <begin position="1"/>
        <end position="23"/>
    </location>
</feature>
<reference evidence="11" key="2">
    <citation type="submission" date="2023-04" db="EMBL/GenBank/DDBJ databases">
        <title>'Rhodoalgimonas zhirmunskyi' gen. nov., isolated from a red alga.</title>
        <authorList>
            <person name="Nedashkovskaya O.I."/>
            <person name="Otstavnykh N.Y."/>
            <person name="Bystritskaya E.P."/>
            <person name="Balabanova L.A."/>
            <person name="Isaeva M.P."/>
        </authorList>
    </citation>
    <scope>NUCLEOTIDE SEQUENCE</scope>
    <source>
        <strain evidence="11">10Alg 79</strain>
    </source>
</reference>
<keyword evidence="7 9" id="KW-0472">Membrane</keyword>
<feature type="transmembrane region" description="Helical" evidence="9">
    <location>
        <begin position="352"/>
        <end position="373"/>
    </location>
</feature>
<keyword evidence="3" id="KW-0813">Transport</keyword>
<evidence type="ECO:0000256" key="5">
    <source>
        <dbReference type="ARBA" id="ARBA00022692"/>
    </source>
</evidence>
<dbReference type="InterPro" id="IPR004638">
    <property type="entry name" value="EmrB-like"/>
</dbReference>
<proteinExistence type="inferred from homology"/>
<evidence type="ECO:0000256" key="2">
    <source>
        <dbReference type="ARBA" id="ARBA00008537"/>
    </source>
</evidence>
<dbReference type="AlphaFoldDB" id="A0AAJ1UDN3"/>
<comment type="similarity">
    <text evidence="2">Belongs to the major facilitator superfamily. EmrB family.</text>
</comment>
<protein>
    <submittedName>
        <fullName evidence="11">DHA2 family efflux MFS transporter permease subunit</fullName>
    </submittedName>
</protein>
<sequence>MAPQAATPDNTSSDTPGASEKGVGSGEVKLVIVIAVVLSAILQVLDSTIVNVALPHMKSAFGITSDQVTWILTSYIVASVMVMPLTGLLSRMIGRRRLILTAIMGFAAFSALCGFSWSLTSMVFFRLGQGVFGAFLIPLSQSILFDSFPKEKRGQAMAMFGLGVVVAPVMGPTIGALLTDYYSWRMVFFVNIPIAALAILLLAGELPKEDPRKVHIDWMGLTAMGLGIGALQYVLDQGESKDWFASHAIQVAAVISVLSLLFFLVRGAIEGDRNVIDLKLFADRNFTIGTLTVAGFAISMFGGIAILPIFVQGLLGYPVIDAGTLFIPRGLAAGFSMVVTGAVLQPRVDARMLAFCGLALTAWGNFMMGGLTLEASFWQLAMPGVVQGFGMGLVFVPLSTLAFDRIDSERQNEASGIYGVTRQLGSSIGIAVVSSQVSHRLTQQAMLLSENITAYSPAVKAYLAPLGLSASDPTGLAMINAQISQQAALIAYSQVFDLLGYLTVLLIPLLLLARRPMNSGNAPPVSE</sequence>
<evidence type="ECO:0000256" key="1">
    <source>
        <dbReference type="ARBA" id="ARBA00004651"/>
    </source>
</evidence>
<evidence type="ECO:0000256" key="6">
    <source>
        <dbReference type="ARBA" id="ARBA00022989"/>
    </source>
</evidence>
<dbReference type="RefSeq" id="WP_317627575.1">
    <property type="nucleotide sequence ID" value="NZ_JANFFA010000007.1"/>
</dbReference>
<organism evidence="11 12">
    <name type="scientific">Rhodalgimonas zhirmunskyi</name>
    <dbReference type="NCBI Taxonomy" id="2964767"/>
    <lineage>
        <taxon>Bacteria</taxon>
        <taxon>Pseudomonadati</taxon>
        <taxon>Pseudomonadota</taxon>
        <taxon>Alphaproteobacteria</taxon>
        <taxon>Rhodobacterales</taxon>
        <taxon>Roseobacteraceae</taxon>
        <taxon>Rhodalgimonas</taxon>
    </lineage>
</organism>
<comment type="subcellular location">
    <subcellularLocation>
        <location evidence="1">Cell membrane</location>
        <topology evidence="1">Multi-pass membrane protein</topology>
    </subcellularLocation>
</comment>
<comment type="caution">
    <text evidence="11">The sequence shown here is derived from an EMBL/GenBank/DDBJ whole genome shotgun (WGS) entry which is preliminary data.</text>
</comment>
<evidence type="ECO:0000256" key="7">
    <source>
        <dbReference type="ARBA" id="ARBA00023136"/>
    </source>
</evidence>
<evidence type="ECO:0000256" key="4">
    <source>
        <dbReference type="ARBA" id="ARBA00022475"/>
    </source>
</evidence>
<dbReference type="InterPro" id="IPR036259">
    <property type="entry name" value="MFS_trans_sf"/>
</dbReference>
<feature type="transmembrane region" description="Helical" evidence="9">
    <location>
        <begin position="157"/>
        <end position="178"/>
    </location>
</feature>
<dbReference type="Proteomes" id="UP001227162">
    <property type="component" value="Unassembled WGS sequence"/>
</dbReference>
<dbReference type="CDD" id="cd17503">
    <property type="entry name" value="MFS_LmrB_MDR_like"/>
    <property type="match status" value="1"/>
</dbReference>
<feature type="domain" description="Major facilitator superfamily (MFS) profile" evidence="10">
    <location>
        <begin position="32"/>
        <end position="518"/>
    </location>
</feature>
<dbReference type="InterPro" id="IPR020846">
    <property type="entry name" value="MFS_dom"/>
</dbReference>
<feature type="transmembrane region" description="Helical" evidence="9">
    <location>
        <begin position="216"/>
        <end position="235"/>
    </location>
</feature>
<dbReference type="PANTHER" id="PTHR42718:SF9">
    <property type="entry name" value="MAJOR FACILITATOR SUPERFAMILY MULTIDRUG TRANSPORTER MFSC"/>
    <property type="match status" value="1"/>
</dbReference>
<reference evidence="11" key="1">
    <citation type="submission" date="2022-07" db="EMBL/GenBank/DDBJ databases">
        <authorList>
            <person name="Otstavnykh N."/>
            <person name="Isaeva M."/>
            <person name="Bystritskaya E."/>
        </authorList>
    </citation>
    <scope>NUCLEOTIDE SEQUENCE</scope>
    <source>
        <strain evidence="11">10Alg 79</strain>
    </source>
</reference>
<gene>
    <name evidence="11" type="ORF">NOI20_17675</name>
</gene>
<dbReference type="NCBIfam" id="TIGR00711">
    <property type="entry name" value="efflux_EmrB"/>
    <property type="match status" value="1"/>
</dbReference>
<dbReference type="PROSITE" id="PS50850">
    <property type="entry name" value="MFS"/>
    <property type="match status" value="1"/>
</dbReference>
<feature type="transmembrane region" description="Helical" evidence="9">
    <location>
        <begin position="123"/>
        <end position="145"/>
    </location>
</feature>
<feature type="transmembrane region" description="Helical" evidence="9">
    <location>
        <begin position="286"/>
        <end position="311"/>
    </location>
</feature>
<dbReference type="InterPro" id="IPR011701">
    <property type="entry name" value="MFS"/>
</dbReference>
<evidence type="ECO:0000256" key="8">
    <source>
        <dbReference type="SAM" id="MobiDB-lite"/>
    </source>
</evidence>
<evidence type="ECO:0000313" key="12">
    <source>
        <dbReference type="Proteomes" id="UP001227162"/>
    </source>
</evidence>
<dbReference type="PANTHER" id="PTHR42718">
    <property type="entry name" value="MAJOR FACILITATOR SUPERFAMILY MULTIDRUG TRANSPORTER MFSC"/>
    <property type="match status" value="1"/>
</dbReference>
<feature type="transmembrane region" description="Helical" evidence="9">
    <location>
        <begin position="326"/>
        <end position="345"/>
    </location>
</feature>
<evidence type="ECO:0000313" key="11">
    <source>
        <dbReference type="EMBL" id="MDQ2095953.1"/>
    </source>
</evidence>
<feature type="transmembrane region" description="Helical" evidence="9">
    <location>
        <begin position="385"/>
        <end position="403"/>
    </location>
</feature>